<dbReference type="KEGG" id="sct:SCAT_p0914"/>
<dbReference type="Gene3D" id="3.30.1390.10">
    <property type="match status" value="1"/>
</dbReference>
<dbReference type="AlphaFoldDB" id="F8JNL8"/>
<dbReference type="GO" id="GO:0003735">
    <property type="term" value="F:structural constituent of ribosome"/>
    <property type="evidence" value="ECO:0007669"/>
    <property type="project" value="InterPro"/>
</dbReference>
<evidence type="ECO:0000259" key="1">
    <source>
        <dbReference type="Pfam" id="PF00542"/>
    </source>
</evidence>
<evidence type="ECO:0000313" key="3">
    <source>
        <dbReference type="Proteomes" id="UP000007842"/>
    </source>
</evidence>
<feature type="domain" description="Large ribosomal subunit protein bL12 C-terminal" evidence="1">
    <location>
        <begin position="61"/>
        <end position="90"/>
    </location>
</feature>
<accession>G8XD68</accession>
<dbReference type="InterPro" id="IPR013823">
    <property type="entry name" value="Ribosomal_bL12_C"/>
</dbReference>
<accession>F8JNL8</accession>
<dbReference type="OrthoDB" id="3298842at2"/>
<dbReference type="GO" id="GO:0006412">
    <property type="term" value="P:translation"/>
    <property type="evidence" value="ECO:0007669"/>
    <property type="project" value="InterPro"/>
</dbReference>
<geneLocation type="plasmid" evidence="2 3">
    <name>pSCATT</name>
</geneLocation>
<dbReference type="PATRIC" id="fig|1003195.11.peg.881"/>
<name>F8JNL8_STREN</name>
<dbReference type="KEGG" id="scy:SCATT_p08210"/>
<dbReference type="Proteomes" id="UP000007842">
    <property type="component" value="Plasmid pSCATT"/>
</dbReference>
<dbReference type="SUPFAM" id="SSF54736">
    <property type="entry name" value="ClpS-like"/>
    <property type="match status" value="1"/>
</dbReference>
<evidence type="ECO:0000313" key="2">
    <source>
        <dbReference type="EMBL" id="AEW99014.1"/>
    </source>
</evidence>
<reference evidence="3" key="1">
    <citation type="submission" date="2011-12" db="EMBL/GenBank/DDBJ databases">
        <title>Complete genome sequence of Streptomyces cattleya strain DSM 46488.</title>
        <authorList>
            <person name="Ou H.-Y."/>
            <person name="Li P."/>
            <person name="Zhao C."/>
            <person name="O'Hagan D."/>
            <person name="Deng Z."/>
        </authorList>
    </citation>
    <scope>NUCLEOTIDE SEQUENCE [LARGE SCALE GENOMIC DNA]</scope>
    <source>
        <strain evidence="3">ATCC 35852 / DSM 46488 / JCM 4925 / NBRC 14057 / NRRL 8057</strain>
        <plasmid evidence="3">Plasmid pSCATT</plasmid>
    </source>
</reference>
<gene>
    <name evidence="2" type="ordered locus">SCATT_p08210</name>
</gene>
<dbReference type="InterPro" id="IPR014719">
    <property type="entry name" value="Ribosomal_bL12_C/ClpS-like"/>
</dbReference>
<keyword evidence="3" id="KW-1185">Reference proteome</keyword>
<sequence>MDIAVYLLIALTLTLAATVERKVGRVERKVAQVERKLDLIMAHLGVEAPEPELSRVRALLAEGKKIEAIKAYREITDADLKEAKDAVDRMAESPS</sequence>
<dbReference type="Pfam" id="PF00542">
    <property type="entry name" value="Ribosomal_L12"/>
    <property type="match status" value="1"/>
</dbReference>
<protein>
    <recommendedName>
        <fullName evidence="1">Large ribosomal subunit protein bL12 C-terminal domain-containing protein</fullName>
    </recommendedName>
</protein>
<dbReference type="RefSeq" id="WP_014151366.1">
    <property type="nucleotide sequence ID" value="NC_016113.1"/>
</dbReference>
<dbReference type="EMBL" id="CP003229">
    <property type="protein sequence ID" value="AEW99014.1"/>
    <property type="molecule type" value="Genomic_DNA"/>
</dbReference>
<proteinExistence type="predicted"/>
<keyword evidence="2" id="KW-0614">Plasmid</keyword>
<organism evidence="2 3">
    <name type="scientific">Streptantibioticus cattleyicolor (strain ATCC 35852 / DSM 46488 / JCM 4925 / NBRC 14057 / NRRL 8057)</name>
    <name type="common">Streptomyces cattleya</name>
    <dbReference type="NCBI Taxonomy" id="1003195"/>
    <lineage>
        <taxon>Bacteria</taxon>
        <taxon>Bacillati</taxon>
        <taxon>Actinomycetota</taxon>
        <taxon>Actinomycetes</taxon>
        <taxon>Kitasatosporales</taxon>
        <taxon>Streptomycetaceae</taxon>
        <taxon>Streptantibioticus</taxon>
    </lineage>
</organism>
<dbReference type="HOGENOM" id="CLU_167427_0_1_11"/>